<protein>
    <recommendedName>
        <fullName evidence="3">DUF2927 domain-containing protein</fullName>
    </recommendedName>
</protein>
<evidence type="ECO:0000313" key="2">
    <source>
        <dbReference type="Proteomes" id="UP000317938"/>
    </source>
</evidence>
<proteinExistence type="predicted"/>
<name>A0ABY3F8C5_9GAMM</name>
<dbReference type="EMBL" id="VNFF01000029">
    <property type="protein sequence ID" value="TVU80142.1"/>
    <property type="molecule type" value="Genomic_DNA"/>
</dbReference>
<sequence>MYKHLFIFTFIFLVSACQSVQRGGAVPLGSNEKIKLDVLNIDWNDWSLAIGDRRIEGSGFVITNWVNTSDDVGLRYGVLGVIASDLSNEKHMKGSLELDLKENFDLASTLLNSLNSIQILKESVKSIHLNENLHKQVITLEPWCVIFTDEKSTRFLPQLKAVLKSKTGKVIWEGNYGPMNPSKPFILGNSMTHDDIKTLQTQLDVAYEEIANQLLANIQGKGSYVSKEESEKFTNDLLNSITIEIDESQFN</sequence>
<organism evidence="1 2">
    <name type="scientific">Pseudoalteromonas neustonica</name>
    <dbReference type="NCBI Taxonomy" id="1840331"/>
    <lineage>
        <taxon>Bacteria</taxon>
        <taxon>Pseudomonadati</taxon>
        <taxon>Pseudomonadota</taxon>
        <taxon>Gammaproteobacteria</taxon>
        <taxon>Alteromonadales</taxon>
        <taxon>Pseudoalteromonadaceae</taxon>
        <taxon>Pseudoalteromonas</taxon>
    </lineage>
</organism>
<keyword evidence="2" id="KW-1185">Reference proteome</keyword>
<gene>
    <name evidence="1" type="ORF">FQP85_20890</name>
</gene>
<dbReference type="RefSeq" id="WP_145242235.1">
    <property type="nucleotide sequence ID" value="NZ_VNFF01000029.1"/>
</dbReference>
<evidence type="ECO:0008006" key="3">
    <source>
        <dbReference type="Google" id="ProtNLM"/>
    </source>
</evidence>
<dbReference type="Proteomes" id="UP000317938">
    <property type="component" value="Unassembled WGS sequence"/>
</dbReference>
<evidence type="ECO:0000313" key="1">
    <source>
        <dbReference type="EMBL" id="TVU80142.1"/>
    </source>
</evidence>
<reference evidence="1 2" key="1">
    <citation type="submission" date="2019-07" db="EMBL/GenBank/DDBJ databases">
        <title>Diversity of Bacteria from Kongsfjorden, Arctic.</title>
        <authorList>
            <person name="Yu Y."/>
        </authorList>
    </citation>
    <scope>NUCLEOTIDE SEQUENCE [LARGE SCALE GENOMIC DNA]</scope>
    <source>
        <strain evidence="1 2">SM1927</strain>
    </source>
</reference>
<accession>A0ABY3F8C5</accession>
<dbReference type="PROSITE" id="PS51257">
    <property type="entry name" value="PROKAR_LIPOPROTEIN"/>
    <property type="match status" value="1"/>
</dbReference>
<comment type="caution">
    <text evidence="1">The sequence shown here is derived from an EMBL/GenBank/DDBJ whole genome shotgun (WGS) entry which is preliminary data.</text>
</comment>